<dbReference type="InterPro" id="IPR007780">
    <property type="entry name" value="NAD_Glu_DH_bac"/>
</dbReference>
<dbReference type="InterPro" id="IPR046346">
    <property type="entry name" value="Aminoacid_DH-like_N_sf"/>
</dbReference>
<feature type="domain" description="NAD-specific glutamate dehydrogenase C-terminal" evidence="3">
    <location>
        <begin position="1291"/>
        <end position="1627"/>
    </location>
</feature>
<sequence length="1631" mass="179843">MAATRDAARTEVFRRAADTADGLPGALPKDDSVVLLERYYRDVLTEDLLDQEPRDLLGAALSHRDAAHVRRPGETIVRVFTPTLEQDGWSTGLTVIEIVTDDMPFLVDSISAELARQGRTIRLLVHPQPLVRRDAHGALVEVVGEGEGGAATRESWIHVHVDRVDQAEEERQPLAVALRRVLADVRSAVADWPRMEARARDISALLLQAPPSGVDEEEILQARHLLDWLVAGQFIFLGYREYRFERGETPDDASLEAIPSTGLGLLRDEDHHGGPTKLPRAVALRAAEPRLVIITKANSRSTVHRPDYLDYISLKTFDDDGTVVGEQRFLGLFTPTAYSWSVREVPFVSTKVSQVLARTGFAPESHLGKDLVGVLEDYPRDEMFQSDVDTLTDVATAVVHLQERPRTRLFLRRDQYQRFMSCLVYLARDRYTPAVERRVGALLKQAFHGTSVESDARVSESTLAQLHVVVRVPRGTPLPDVDAAALERRVVEATRTWEEDLAEAAARRYGDEGARMASRFAFPEGYKEDVDAVAAAEDLRHLSALTATSLGLHLYRPDGAAEEERRLKLYRRGELSLSSVLPIFQGLGLEVVDERPHTLEALDGGRIHVYDFGLRAATPQAWAGDEEEVRTRLQDAFLASWERRAESDGFNALVLLAGLTWRQVVVLRAAAAYLRQTGSIFSREYVEAALRDNPAIAGMLVELFETRFDPAGPYGAAADEARAAAEEEIARRIGKALDDVASLDQDRIVRALSGVIRSTLRTNYYQPGPGPAHGGGERTGQEPGAEAHRLTVAFKIDPRRLRDLPEPRPMFEIWVYSPRVEGVHLRFGPVARGGLRWSDRREDFRTEVLGLVKAQTVKNAVIVPTGSKGGFFVKNPPDPAVDREAWLAEGTAAYRLFISSLLDVTDNIVGGDVVPPEHVVRHDGDDPYLVVAADKGTAAFSDVANAVSRDYGFWLDDAFASGGSAGYDHKKMGITARGAWESVKRHFRELGHDTQSEDFTVVGIGDMSGDVFGNGMLLSEHIRLVAAFDHRHVFLDPDPDAATSFAERRRLFETPRSSWADYDTGLISEGGGVYPRTAKSVPVSDQVRARLGLDDGVTELTPAELIRAVLRAPVDLLWNGGIGTYVKAAAETNEQIGDRSNDAIRVDGAELRCSVVGEGGNLGFSQRGRVEAALHGVHLNTDAIDNSAGVDSSDHEVNIKILLTAVTREGRMTLEERNELLGSMTDEVAARVLRQNYEQSVLLGNARRQHNQMAGVHRRAIQWLEERGELDRALEFLPGDAELARRAESGGGLTSPELSVLVAYAKLSLKASLVDSDLPDDPWFEAELRGYFPQPLQERFAEEMRGHRLRREIIATRVANSVVNRGGTSFVYRAAEETGADPAQIARAFVVAREIYGLAPFVRAVEELDNVVPTHAQADLYLEFRRLLDRSVRWLVQHRPEGIDVAAEIQRFGAAAQTLTPLIPDLLRGRALADAEQRSAHLAGAGVPEELARRYGALVEEFAVLDVVELAERTGQPLEVVAEMRFATEEHFGIGALLARVGALPREGRWDTLARAAAREDLYAVLNTLTARVIEETDHDGSPDHRLRVWDRANAAYLERARSAVEGVNHLEVAGLAPLSVALRALRAGAR</sequence>
<dbReference type="RefSeq" id="WP_345041894.1">
    <property type="nucleotide sequence ID" value="NZ_BAABBA010000012.1"/>
</dbReference>
<feature type="domain" description="NAD-glutamate dehydrogenase ACT2" evidence="5">
    <location>
        <begin position="408"/>
        <end position="498"/>
    </location>
</feature>
<accession>A0ABP8EW89</accession>
<dbReference type="PIRSF" id="PIRSF036761">
    <property type="entry name" value="GDH_Mll4104"/>
    <property type="match status" value="1"/>
</dbReference>
<reference evidence="8" key="1">
    <citation type="journal article" date="2019" name="Int. J. Syst. Evol. Microbiol.">
        <title>The Global Catalogue of Microorganisms (GCM) 10K type strain sequencing project: providing services to taxonomists for standard genome sequencing and annotation.</title>
        <authorList>
            <consortium name="The Broad Institute Genomics Platform"/>
            <consortium name="The Broad Institute Genome Sequencing Center for Infectious Disease"/>
            <person name="Wu L."/>
            <person name="Ma J."/>
        </authorList>
    </citation>
    <scope>NUCLEOTIDE SEQUENCE [LARGE SCALE GENOMIC DNA]</scope>
    <source>
        <strain evidence="8">JCM 17459</strain>
    </source>
</reference>
<feature type="domain" description="NAD-glutamate dehydrogenase ACT3" evidence="6">
    <location>
        <begin position="550"/>
        <end position="622"/>
    </location>
</feature>
<dbReference type="Pfam" id="PF21078">
    <property type="entry name" value="GDH_HM3"/>
    <property type="match status" value="1"/>
</dbReference>
<dbReference type="InterPro" id="IPR036291">
    <property type="entry name" value="NAD(P)-bd_dom_sf"/>
</dbReference>
<proteinExistence type="predicted"/>
<dbReference type="InterPro" id="IPR049059">
    <property type="entry name" value="NAD_Glu_DH_HM1"/>
</dbReference>
<dbReference type="InterPro" id="IPR024727">
    <property type="entry name" value="NAD_Glu_DH_N_ACT1"/>
</dbReference>
<dbReference type="PANTHER" id="PTHR43403">
    <property type="entry name" value="NAD-SPECIFIC GLUTAMATE DEHYDROGENASE"/>
    <property type="match status" value="1"/>
</dbReference>
<dbReference type="PANTHER" id="PTHR43403:SF1">
    <property type="entry name" value="NAD-SPECIFIC GLUTAMATE DEHYDROGENASE"/>
    <property type="match status" value="1"/>
</dbReference>
<dbReference type="InterPro" id="IPR048381">
    <property type="entry name" value="GDH_C"/>
</dbReference>
<evidence type="ECO:0000259" key="6">
    <source>
        <dbReference type="Pfam" id="PF21077"/>
    </source>
</evidence>
<evidence type="ECO:0000259" key="4">
    <source>
        <dbReference type="Pfam" id="PF21075"/>
    </source>
</evidence>
<dbReference type="InterPro" id="IPR028971">
    <property type="entry name" value="NAD-GDH_cat"/>
</dbReference>
<dbReference type="EMBL" id="BAABBA010000012">
    <property type="protein sequence ID" value="GAA4288243.1"/>
    <property type="molecule type" value="Genomic_DNA"/>
</dbReference>
<evidence type="ECO:0000313" key="7">
    <source>
        <dbReference type="EMBL" id="GAA4288243.1"/>
    </source>
</evidence>
<dbReference type="InterPro" id="IPR049062">
    <property type="entry name" value="NAD_Glu_DH_ACT2"/>
</dbReference>
<dbReference type="Pfam" id="PF21076">
    <property type="entry name" value="GDH_ACT2"/>
    <property type="match status" value="1"/>
</dbReference>
<dbReference type="Pfam" id="PF21079">
    <property type="entry name" value="GDH_HM2"/>
    <property type="match status" value="1"/>
</dbReference>
<dbReference type="Pfam" id="PF21075">
    <property type="entry name" value="GDH_ACT1"/>
    <property type="match status" value="1"/>
</dbReference>
<dbReference type="Proteomes" id="UP001499841">
    <property type="component" value="Unassembled WGS sequence"/>
</dbReference>
<protein>
    <submittedName>
        <fullName evidence="7">NAD-glutamate dehydrogenase</fullName>
    </submittedName>
</protein>
<feature type="domain" description="NAD-glutamate dehydrogenase N-terminal ACT1" evidence="4">
    <location>
        <begin position="36"/>
        <end position="170"/>
    </location>
</feature>
<dbReference type="InterPro" id="IPR049058">
    <property type="entry name" value="NAD_Glu_DH_HM2"/>
</dbReference>
<gene>
    <name evidence="7" type="ORF">GCM10022262_26030</name>
</gene>
<organism evidence="7 8">
    <name type="scientific">Georgenia daeguensis</name>
    <dbReference type="NCBI Taxonomy" id="908355"/>
    <lineage>
        <taxon>Bacteria</taxon>
        <taxon>Bacillati</taxon>
        <taxon>Actinomycetota</taxon>
        <taxon>Actinomycetes</taxon>
        <taxon>Micrococcales</taxon>
        <taxon>Bogoriellaceae</taxon>
        <taxon>Georgenia</taxon>
    </lineage>
</organism>
<comment type="caution">
    <text evidence="7">The sequence shown here is derived from an EMBL/GenBank/DDBJ whole genome shotgun (WGS) entry which is preliminary data.</text>
</comment>
<dbReference type="Pfam" id="PF21073">
    <property type="entry name" value="GDH_HM1"/>
    <property type="match status" value="1"/>
</dbReference>
<dbReference type="Pfam" id="PF21074">
    <property type="entry name" value="GDH_C"/>
    <property type="match status" value="1"/>
</dbReference>
<dbReference type="SUPFAM" id="SSF51735">
    <property type="entry name" value="NAD(P)-binding Rossmann-fold domains"/>
    <property type="match status" value="1"/>
</dbReference>
<feature type="compositionally biased region" description="Basic and acidic residues" evidence="1">
    <location>
        <begin position="775"/>
        <end position="784"/>
    </location>
</feature>
<feature type="region of interest" description="Disordered" evidence="1">
    <location>
        <begin position="763"/>
        <end position="784"/>
    </location>
</feature>
<evidence type="ECO:0000256" key="1">
    <source>
        <dbReference type="SAM" id="MobiDB-lite"/>
    </source>
</evidence>
<dbReference type="Pfam" id="PF05088">
    <property type="entry name" value="Bac_GDH_CD"/>
    <property type="match status" value="1"/>
</dbReference>
<dbReference type="Pfam" id="PF21077">
    <property type="entry name" value="GDH_ACT3"/>
    <property type="match status" value="1"/>
</dbReference>
<evidence type="ECO:0000259" key="3">
    <source>
        <dbReference type="Pfam" id="PF21074"/>
    </source>
</evidence>
<evidence type="ECO:0000259" key="5">
    <source>
        <dbReference type="Pfam" id="PF21076"/>
    </source>
</evidence>
<dbReference type="InterPro" id="IPR049056">
    <property type="entry name" value="NAD_Glu_DH_HM3"/>
</dbReference>
<dbReference type="SUPFAM" id="SSF53223">
    <property type="entry name" value="Aminoacid dehydrogenase-like, N-terminal domain"/>
    <property type="match status" value="1"/>
</dbReference>
<keyword evidence="8" id="KW-1185">Reference proteome</keyword>
<name>A0ABP8EW89_9MICO</name>
<evidence type="ECO:0000259" key="2">
    <source>
        <dbReference type="Pfam" id="PF05088"/>
    </source>
</evidence>
<feature type="domain" description="NAD-glutamate dehydrogenase catalytic" evidence="2">
    <location>
        <begin position="733"/>
        <end position="1244"/>
    </location>
</feature>
<dbReference type="Gene3D" id="3.40.50.720">
    <property type="entry name" value="NAD(P)-binding Rossmann-like Domain"/>
    <property type="match status" value="1"/>
</dbReference>
<dbReference type="InterPro" id="IPR049064">
    <property type="entry name" value="NAD_Glu_DH_ACT3"/>
</dbReference>
<evidence type="ECO:0000313" key="8">
    <source>
        <dbReference type="Proteomes" id="UP001499841"/>
    </source>
</evidence>